<organism evidence="3 4">
    <name type="scientific">Coprococcus comes</name>
    <dbReference type="NCBI Taxonomy" id="410072"/>
    <lineage>
        <taxon>Bacteria</taxon>
        <taxon>Bacillati</taxon>
        <taxon>Bacillota</taxon>
        <taxon>Clostridia</taxon>
        <taxon>Lachnospirales</taxon>
        <taxon>Lachnospiraceae</taxon>
        <taxon>Coprococcus</taxon>
    </lineage>
</organism>
<feature type="domain" description="HTH cro/C1-type" evidence="2">
    <location>
        <begin position="8"/>
        <end position="62"/>
    </location>
</feature>
<accession>A0A3R6DWJ9</accession>
<dbReference type="EMBL" id="QRIM01000029">
    <property type="protein sequence ID" value="RHG55852.1"/>
    <property type="molecule type" value="Genomic_DNA"/>
</dbReference>
<dbReference type="RefSeq" id="WP_118219649.1">
    <property type="nucleotide sequence ID" value="NZ_QRIM01000029.1"/>
</dbReference>
<evidence type="ECO:0000256" key="1">
    <source>
        <dbReference type="ARBA" id="ARBA00023125"/>
    </source>
</evidence>
<dbReference type="PANTHER" id="PTHR46558">
    <property type="entry name" value="TRACRIPTIONAL REGULATORY PROTEIN-RELATED-RELATED"/>
    <property type="match status" value="1"/>
</dbReference>
<dbReference type="SUPFAM" id="SSF47413">
    <property type="entry name" value="lambda repressor-like DNA-binding domains"/>
    <property type="match status" value="1"/>
</dbReference>
<dbReference type="Proteomes" id="UP000286595">
    <property type="component" value="Unassembled WGS sequence"/>
</dbReference>
<dbReference type="CDD" id="cd00093">
    <property type="entry name" value="HTH_XRE"/>
    <property type="match status" value="1"/>
</dbReference>
<evidence type="ECO:0000313" key="4">
    <source>
        <dbReference type="Proteomes" id="UP000286595"/>
    </source>
</evidence>
<gene>
    <name evidence="3" type="ORF">DW252_16315</name>
</gene>
<dbReference type="PROSITE" id="PS50943">
    <property type="entry name" value="HTH_CROC1"/>
    <property type="match status" value="1"/>
</dbReference>
<name>A0A3R6DWJ9_9FIRM</name>
<dbReference type="SMART" id="SM00530">
    <property type="entry name" value="HTH_XRE"/>
    <property type="match status" value="1"/>
</dbReference>
<proteinExistence type="predicted"/>
<sequence length="74" mass="8548">MNKLKISLAAARVNAEMTQEDVAKEMHVSKNTVVNWEKGKSEPTISQSRELSKLYNMPLEYIFYPNNQIKFDAK</sequence>
<evidence type="ECO:0000259" key="2">
    <source>
        <dbReference type="PROSITE" id="PS50943"/>
    </source>
</evidence>
<comment type="caution">
    <text evidence="3">The sequence shown here is derived from an EMBL/GenBank/DDBJ whole genome shotgun (WGS) entry which is preliminary data.</text>
</comment>
<dbReference type="GO" id="GO:0003677">
    <property type="term" value="F:DNA binding"/>
    <property type="evidence" value="ECO:0007669"/>
    <property type="project" value="UniProtKB-KW"/>
</dbReference>
<dbReference type="AlphaFoldDB" id="A0A3R6DWJ9"/>
<dbReference type="PANTHER" id="PTHR46558:SF4">
    <property type="entry name" value="DNA-BIDING PHAGE PROTEIN"/>
    <property type="match status" value="1"/>
</dbReference>
<evidence type="ECO:0000313" key="3">
    <source>
        <dbReference type="EMBL" id="RHG55852.1"/>
    </source>
</evidence>
<keyword evidence="1" id="KW-0238">DNA-binding</keyword>
<protein>
    <submittedName>
        <fullName evidence="3">XRE family transcriptional regulator</fullName>
    </submittedName>
</protein>
<dbReference type="InterPro" id="IPR010982">
    <property type="entry name" value="Lambda_DNA-bd_dom_sf"/>
</dbReference>
<dbReference type="Pfam" id="PF01381">
    <property type="entry name" value="HTH_3"/>
    <property type="match status" value="1"/>
</dbReference>
<dbReference type="InterPro" id="IPR001387">
    <property type="entry name" value="Cro/C1-type_HTH"/>
</dbReference>
<dbReference type="Gene3D" id="1.10.260.40">
    <property type="entry name" value="lambda repressor-like DNA-binding domains"/>
    <property type="match status" value="1"/>
</dbReference>
<reference evidence="3 4" key="1">
    <citation type="submission" date="2018-08" db="EMBL/GenBank/DDBJ databases">
        <title>A genome reference for cultivated species of the human gut microbiota.</title>
        <authorList>
            <person name="Zou Y."/>
            <person name="Xue W."/>
            <person name="Luo G."/>
        </authorList>
    </citation>
    <scope>NUCLEOTIDE SEQUENCE [LARGE SCALE GENOMIC DNA]</scope>
    <source>
        <strain evidence="3 4">AM22-12LB</strain>
    </source>
</reference>